<name>A0A6J6CMR5_9ZZZZ</name>
<gene>
    <name evidence="1" type="ORF">UFOPK1506_00468</name>
</gene>
<evidence type="ECO:0000313" key="1">
    <source>
        <dbReference type="EMBL" id="CAB4551393.1"/>
    </source>
</evidence>
<sequence length="57" mass="6608">MGYSESTIRQETIRIFEKLQLGGRNEARKYFLENRERFGISAASKGEVPSSREEFAH</sequence>
<organism evidence="1">
    <name type="scientific">freshwater metagenome</name>
    <dbReference type="NCBI Taxonomy" id="449393"/>
    <lineage>
        <taxon>unclassified sequences</taxon>
        <taxon>metagenomes</taxon>
        <taxon>ecological metagenomes</taxon>
    </lineage>
</organism>
<dbReference type="AlphaFoldDB" id="A0A6J6CMR5"/>
<reference evidence="1" key="1">
    <citation type="submission" date="2020-05" db="EMBL/GenBank/DDBJ databases">
        <authorList>
            <person name="Chiriac C."/>
            <person name="Salcher M."/>
            <person name="Ghai R."/>
            <person name="Kavagutti S V."/>
        </authorList>
    </citation>
    <scope>NUCLEOTIDE SEQUENCE</scope>
</reference>
<proteinExistence type="predicted"/>
<accession>A0A6J6CMR5</accession>
<dbReference type="EMBL" id="CAEZSV010000064">
    <property type="protein sequence ID" value="CAB4551393.1"/>
    <property type="molecule type" value="Genomic_DNA"/>
</dbReference>
<protein>
    <submittedName>
        <fullName evidence="1">Unannotated protein</fullName>
    </submittedName>
</protein>